<dbReference type="EnsemblPlants" id="KQL23690">
    <property type="protein sequence ID" value="KQL23690"/>
    <property type="gene ID" value="SETIT_033668mg"/>
</dbReference>
<evidence type="ECO:0000313" key="2">
    <source>
        <dbReference type="Proteomes" id="UP000004995"/>
    </source>
</evidence>
<dbReference type="Proteomes" id="UP000004995">
    <property type="component" value="Unassembled WGS sequence"/>
</dbReference>
<dbReference type="EMBL" id="AGNK02000901">
    <property type="status" value="NOT_ANNOTATED_CDS"/>
    <property type="molecule type" value="Genomic_DNA"/>
</dbReference>
<dbReference type="InParanoid" id="K4A464"/>
<reference evidence="2" key="1">
    <citation type="journal article" date="2012" name="Nat. Biotechnol.">
        <title>Reference genome sequence of the model plant Setaria.</title>
        <authorList>
            <person name="Bennetzen J.L."/>
            <person name="Schmutz J."/>
            <person name="Wang H."/>
            <person name="Percifield R."/>
            <person name="Hawkins J."/>
            <person name="Pontaroli A.C."/>
            <person name="Estep M."/>
            <person name="Feng L."/>
            <person name="Vaughn J.N."/>
            <person name="Grimwood J."/>
            <person name="Jenkins J."/>
            <person name="Barry K."/>
            <person name="Lindquist E."/>
            <person name="Hellsten U."/>
            <person name="Deshpande S."/>
            <person name="Wang X."/>
            <person name="Wu X."/>
            <person name="Mitros T."/>
            <person name="Triplett J."/>
            <person name="Yang X."/>
            <person name="Ye C.Y."/>
            <person name="Mauro-Herrera M."/>
            <person name="Wang L."/>
            <person name="Li P."/>
            <person name="Sharma M."/>
            <person name="Sharma R."/>
            <person name="Ronald P.C."/>
            <person name="Panaud O."/>
            <person name="Kellogg E.A."/>
            <person name="Brutnell T.P."/>
            <person name="Doust A.N."/>
            <person name="Tuskan G.A."/>
            <person name="Rokhsar D."/>
            <person name="Devos K.M."/>
        </authorList>
    </citation>
    <scope>NUCLEOTIDE SEQUENCE [LARGE SCALE GENOMIC DNA]</scope>
    <source>
        <strain evidence="2">cv. Yugu1</strain>
    </source>
</reference>
<organism evidence="1 2">
    <name type="scientific">Setaria italica</name>
    <name type="common">Foxtail millet</name>
    <name type="synonym">Panicum italicum</name>
    <dbReference type="NCBI Taxonomy" id="4555"/>
    <lineage>
        <taxon>Eukaryota</taxon>
        <taxon>Viridiplantae</taxon>
        <taxon>Streptophyta</taxon>
        <taxon>Embryophyta</taxon>
        <taxon>Tracheophyta</taxon>
        <taxon>Spermatophyta</taxon>
        <taxon>Magnoliopsida</taxon>
        <taxon>Liliopsida</taxon>
        <taxon>Poales</taxon>
        <taxon>Poaceae</taxon>
        <taxon>PACMAD clade</taxon>
        <taxon>Panicoideae</taxon>
        <taxon>Panicodae</taxon>
        <taxon>Paniceae</taxon>
        <taxon>Cenchrinae</taxon>
        <taxon>Setaria</taxon>
    </lineage>
</organism>
<name>K4A464_SETIT</name>
<keyword evidence="2" id="KW-1185">Reference proteome</keyword>
<accession>K4A464</accession>
<sequence>MTGSTSLVDPALTYLTHSPNTWTDRSSSLHVAAT</sequence>
<dbReference type="Gramene" id="KQL23690">
    <property type="protein sequence ID" value="KQL23690"/>
    <property type="gene ID" value="SETIT_033668mg"/>
</dbReference>
<reference evidence="1" key="2">
    <citation type="submission" date="2018-08" db="UniProtKB">
        <authorList>
            <consortium name="EnsemblPlants"/>
        </authorList>
    </citation>
    <scope>IDENTIFICATION</scope>
    <source>
        <strain evidence="1">Yugu1</strain>
    </source>
</reference>
<dbReference type="HOGENOM" id="CLU_3377908_0_0_1"/>
<protein>
    <submittedName>
        <fullName evidence="1">Uncharacterized protein</fullName>
    </submittedName>
</protein>
<dbReference type="AlphaFoldDB" id="K4A464"/>
<proteinExistence type="predicted"/>
<evidence type="ECO:0000313" key="1">
    <source>
        <dbReference type="EnsemblPlants" id="KQL23690"/>
    </source>
</evidence>